<gene>
    <name evidence="2" type="ORF">H1Q58_15790</name>
</gene>
<proteinExistence type="predicted"/>
<dbReference type="GO" id="GO:0005737">
    <property type="term" value="C:cytoplasm"/>
    <property type="evidence" value="ECO:0007669"/>
    <property type="project" value="TreeGrafter"/>
</dbReference>
<keyword evidence="2" id="KW-0808">Transferase</keyword>
<dbReference type="InterPro" id="IPR016181">
    <property type="entry name" value="Acyl_CoA_acyltransferase"/>
</dbReference>
<evidence type="ECO:0000259" key="1">
    <source>
        <dbReference type="PROSITE" id="PS51186"/>
    </source>
</evidence>
<evidence type="ECO:0000313" key="3">
    <source>
        <dbReference type="Proteomes" id="UP000514716"/>
    </source>
</evidence>
<dbReference type="InterPro" id="IPR051531">
    <property type="entry name" value="N-acetyltransferase"/>
</dbReference>
<dbReference type="PANTHER" id="PTHR43792">
    <property type="entry name" value="GNAT FAMILY, PUTATIVE (AFU_ORTHOLOGUE AFUA_3G00765)-RELATED-RELATED"/>
    <property type="match status" value="1"/>
</dbReference>
<dbReference type="SUPFAM" id="SSF55729">
    <property type="entry name" value="Acyl-CoA N-acyltransferases (Nat)"/>
    <property type="match status" value="1"/>
</dbReference>
<feature type="domain" description="N-acetyltransferase" evidence="1">
    <location>
        <begin position="11"/>
        <end position="176"/>
    </location>
</feature>
<organism evidence="2 3">
    <name type="scientific">Planococcus maritimus</name>
    <dbReference type="NCBI Taxonomy" id="192421"/>
    <lineage>
        <taxon>Bacteria</taxon>
        <taxon>Bacillati</taxon>
        <taxon>Bacillota</taxon>
        <taxon>Bacilli</taxon>
        <taxon>Bacillales</taxon>
        <taxon>Caryophanaceae</taxon>
        <taxon>Planococcus</taxon>
    </lineage>
</organism>
<protein>
    <submittedName>
        <fullName evidence="2">GNAT family N-acetyltransferase</fullName>
    </submittedName>
</protein>
<dbReference type="KEGG" id="pdec:H1Q58_15790"/>
<dbReference type="PANTHER" id="PTHR43792:SF9">
    <property type="entry name" value="RIBOSOMAL-PROTEIN-ALANINE ACETYLTRANSFERASE"/>
    <property type="match status" value="1"/>
</dbReference>
<dbReference type="Proteomes" id="UP000514716">
    <property type="component" value="Chromosome"/>
</dbReference>
<dbReference type="PROSITE" id="PS51186">
    <property type="entry name" value="GNAT"/>
    <property type="match status" value="1"/>
</dbReference>
<reference evidence="2 3" key="1">
    <citation type="submission" date="2020-07" db="EMBL/GenBank/DDBJ databases">
        <title>Screening of a cold-adapted Planococcus bacterium producing protease in traditional shrimp paste and protease identification by genome sequencing.</title>
        <authorList>
            <person name="Gao R."/>
            <person name="Leng W."/>
            <person name="Chu Q."/>
            <person name="Wu X."/>
            <person name="Liu H."/>
            <person name="Li X."/>
        </authorList>
    </citation>
    <scope>NUCLEOTIDE SEQUENCE [LARGE SCALE GENOMIC DNA]</scope>
    <source>
        <strain evidence="2 3">XJ11</strain>
    </source>
</reference>
<name>A0A7D7MIC8_PLAMR</name>
<keyword evidence="3" id="KW-1185">Reference proteome</keyword>
<dbReference type="InterPro" id="IPR000182">
    <property type="entry name" value="GNAT_dom"/>
</dbReference>
<evidence type="ECO:0000313" key="2">
    <source>
        <dbReference type="EMBL" id="QMT17388.1"/>
    </source>
</evidence>
<accession>A0A7D7MIC8</accession>
<dbReference type="RefSeq" id="WP_182092080.1">
    <property type="nucleotide sequence ID" value="NZ_CP059540.1"/>
</dbReference>
<dbReference type="Gene3D" id="3.40.630.30">
    <property type="match status" value="1"/>
</dbReference>
<dbReference type="EMBL" id="CP059540">
    <property type="protein sequence ID" value="QMT17388.1"/>
    <property type="molecule type" value="Genomic_DNA"/>
</dbReference>
<sequence length="187" mass="22024">MQFPTLETERLVLTEITEQDTDRFFALLQREDVTYYYGMDRLMAREEALEMIRAFRVVFEFMRGMRWGIRLRGEEALIGTIGLNQLQLRSKKTEVGYELHPDYWRKGLMEEALSAVLTYCFEELGLYRVGATTYPANTGSNRLLKKLGFKEEGRLRGYLYQRGESHDALVFSLLAPEWRQQQERNAD</sequence>
<dbReference type="GO" id="GO:0008999">
    <property type="term" value="F:protein-N-terminal-alanine acetyltransferase activity"/>
    <property type="evidence" value="ECO:0007669"/>
    <property type="project" value="TreeGrafter"/>
</dbReference>
<dbReference type="Pfam" id="PF13302">
    <property type="entry name" value="Acetyltransf_3"/>
    <property type="match status" value="1"/>
</dbReference>
<dbReference type="AlphaFoldDB" id="A0A7D7MIC8"/>